<dbReference type="OMA" id="DSDCYFT"/>
<evidence type="ECO:0000256" key="2">
    <source>
        <dbReference type="PROSITE-ProRule" id="PRU00708"/>
    </source>
</evidence>
<accession>A0A7N0TQ54</accession>
<feature type="repeat" description="PPR" evidence="2">
    <location>
        <begin position="282"/>
        <end position="316"/>
    </location>
</feature>
<dbReference type="NCBIfam" id="TIGR00756">
    <property type="entry name" value="PPR"/>
    <property type="match status" value="3"/>
</dbReference>
<protein>
    <recommendedName>
        <fullName evidence="5">Pentatricopeptide repeat-containing protein</fullName>
    </recommendedName>
</protein>
<dbReference type="InterPro" id="IPR002885">
    <property type="entry name" value="PPR_rpt"/>
</dbReference>
<reference evidence="3" key="1">
    <citation type="submission" date="2021-01" db="UniProtKB">
        <authorList>
            <consortium name="EnsemblPlants"/>
        </authorList>
    </citation>
    <scope>IDENTIFICATION</scope>
</reference>
<evidence type="ECO:0008006" key="5">
    <source>
        <dbReference type="Google" id="ProtNLM"/>
    </source>
</evidence>
<dbReference type="InterPro" id="IPR011990">
    <property type="entry name" value="TPR-like_helical_dom_sf"/>
</dbReference>
<keyword evidence="4" id="KW-1185">Reference proteome</keyword>
<evidence type="ECO:0000256" key="1">
    <source>
        <dbReference type="ARBA" id="ARBA00022737"/>
    </source>
</evidence>
<feature type="repeat" description="PPR" evidence="2">
    <location>
        <begin position="247"/>
        <end position="281"/>
    </location>
</feature>
<dbReference type="FunFam" id="1.25.40.10:FF:002935">
    <property type="entry name" value="Pentatricopeptide repeat-containing protein At1g61870, mitochondrial"/>
    <property type="match status" value="1"/>
</dbReference>
<dbReference type="PROSITE" id="PS51375">
    <property type="entry name" value="PPR"/>
    <property type="match status" value="5"/>
</dbReference>
<proteinExistence type="predicted"/>
<dbReference type="PANTHER" id="PTHR47931:SF2">
    <property type="entry name" value="OS01G0228400 PROTEIN"/>
    <property type="match status" value="1"/>
</dbReference>
<sequence length="399" mass="44864">MSSFLARIRSASLHRRRFSSASSILSPGSTAPLTSYQKTRAALSLLKSESNPEKIIDICRAASLTPDSHLDRVAFSVAVSKLSDSKYYTGIRSYLEDLKSRPDLRNERFAAHAIVLYGQAGLLPDAIQTFKDLDRLGIPRTIKSLNALLFACLVSKEHQELKRIYLEFPKTYDFQPDLDTYNTVIKSFCESGSSSSAYSILAEMERKQVKADKGTFGILIAGFYKEEKFDEVGNVMNMMKKYDIHPGISIYNVRIQSLCKLKRSAEAKALFDGLVSRGVKPNVASFTHLIHGFSKEGKLEDAKKLFRNMVVRGYKPDSDCYFTLVYYLCKGEDFESALEIYKESAEKNWIPNFGTMKLLVSGLVKLSKVDEARSIIGLMKEKFPKNVGLWEEVEAGLPQ</sequence>
<dbReference type="PANTHER" id="PTHR47931">
    <property type="entry name" value="OS01G0228400 PROTEIN"/>
    <property type="match status" value="1"/>
</dbReference>
<dbReference type="Pfam" id="PF13041">
    <property type="entry name" value="PPR_2"/>
    <property type="match status" value="2"/>
</dbReference>
<name>A0A7N0TQ54_KALFE</name>
<dbReference type="Pfam" id="PF01535">
    <property type="entry name" value="PPR"/>
    <property type="match status" value="2"/>
</dbReference>
<dbReference type="Gene3D" id="1.25.40.10">
    <property type="entry name" value="Tetratricopeptide repeat domain"/>
    <property type="match status" value="2"/>
</dbReference>
<evidence type="ECO:0000313" key="3">
    <source>
        <dbReference type="EnsemblPlants" id="Kaladp0042s0262.1.v1.1.CDS.1"/>
    </source>
</evidence>
<dbReference type="SUPFAM" id="SSF48452">
    <property type="entry name" value="TPR-like"/>
    <property type="match status" value="1"/>
</dbReference>
<dbReference type="EnsemblPlants" id="Kaladp0042s0262.1.v1.1">
    <property type="protein sequence ID" value="Kaladp0042s0262.1.v1.1.CDS.1"/>
    <property type="gene ID" value="Kaladp0042s0262.v1.1"/>
</dbReference>
<dbReference type="Gramene" id="Kaladp0042s0262.1.v1.1">
    <property type="protein sequence ID" value="Kaladp0042s0262.1.v1.1.CDS.1"/>
    <property type="gene ID" value="Kaladp0042s0262.v1.1"/>
</dbReference>
<evidence type="ECO:0000313" key="4">
    <source>
        <dbReference type="Proteomes" id="UP000594263"/>
    </source>
</evidence>
<organism evidence="3 4">
    <name type="scientific">Kalanchoe fedtschenkoi</name>
    <name type="common">Lavender scallops</name>
    <name type="synonym">South American air plant</name>
    <dbReference type="NCBI Taxonomy" id="63787"/>
    <lineage>
        <taxon>Eukaryota</taxon>
        <taxon>Viridiplantae</taxon>
        <taxon>Streptophyta</taxon>
        <taxon>Embryophyta</taxon>
        <taxon>Tracheophyta</taxon>
        <taxon>Spermatophyta</taxon>
        <taxon>Magnoliopsida</taxon>
        <taxon>eudicotyledons</taxon>
        <taxon>Gunneridae</taxon>
        <taxon>Pentapetalae</taxon>
        <taxon>Saxifragales</taxon>
        <taxon>Crassulaceae</taxon>
        <taxon>Kalanchoe</taxon>
    </lineage>
</organism>
<feature type="repeat" description="PPR" evidence="2">
    <location>
        <begin position="317"/>
        <end position="351"/>
    </location>
</feature>
<feature type="repeat" description="PPR" evidence="2">
    <location>
        <begin position="212"/>
        <end position="246"/>
    </location>
</feature>
<feature type="repeat" description="PPR" evidence="2">
    <location>
        <begin position="177"/>
        <end position="211"/>
    </location>
</feature>
<dbReference type="AlphaFoldDB" id="A0A7N0TQ54"/>
<keyword evidence="1" id="KW-0677">Repeat</keyword>
<dbReference type="Proteomes" id="UP000594263">
    <property type="component" value="Unplaced"/>
</dbReference>